<dbReference type="SUPFAM" id="SSF81301">
    <property type="entry name" value="Nucleotidyltransferase"/>
    <property type="match status" value="1"/>
</dbReference>
<evidence type="ECO:0000256" key="7">
    <source>
        <dbReference type="ARBA" id="ARBA00022840"/>
    </source>
</evidence>
<proteinExistence type="inferred from homology"/>
<evidence type="ECO:0000256" key="5">
    <source>
        <dbReference type="ARBA" id="ARBA00022723"/>
    </source>
</evidence>
<comment type="catalytic activity">
    <reaction evidence="12">
        <text>L-tyrosyl-[protein] + ATP = O-(5'-adenylyl)-L-tyrosyl-[protein] + diphosphate</text>
        <dbReference type="Rhea" id="RHEA:54288"/>
        <dbReference type="Rhea" id="RHEA-COMP:10136"/>
        <dbReference type="Rhea" id="RHEA-COMP:13846"/>
        <dbReference type="ChEBI" id="CHEBI:30616"/>
        <dbReference type="ChEBI" id="CHEBI:33019"/>
        <dbReference type="ChEBI" id="CHEBI:46858"/>
        <dbReference type="ChEBI" id="CHEBI:83624"/>
        <dbReference type="EC" id="2.7.7.108"/>
    </reaction>
</comment>
<reference evidence="14 15" key="1">
    <citation type="submission" date="2014-07" db="EMBL/GenBank/DDBJ databases">
        <title>Methanogenic archaea and the global carbon cycle.</title>
        <authorList>
            <person name="Henriksen J.R."/>
            <person name="Luke J."/>
            <person name="Reinhart S."/>
            <person name="Benedict M.N."/>
            <person name="Youngblut N.D."/>
            <person name="Metcalf M.E."/>
            <person name="Whitaker R.J."/>
            <person name="Metcalf W.W."/>
        </authorList>
    </citation>
    <scope>NUCLEOTIDE SEQUENCE [LARGE SCALE GENOMIC DNA]</scope>
    <source>
        <strain evidence="14 15">C2J</strain>
    </source>
</reference>
<keyword evidence="7" id="KW-0067">ATP-binding</keyword>
<dbReference type="RefSeq" id="WP_048178908.1">
    <property type="nucleotide sequence ID" value="NZ_CP009508.1"/>
</dbReference>
<dbReference type="KEGG" id="msj:MSSAC_0078"/>
<evidence type="ECO:0000313" key="14">
    <source>
        <dbReference type="EMBL" id="AKB34668.1"/>
    </source>
</evidence>
<dbReference type="STRING" id="1434118.MSSAC_0078"/>
<evidence type="ECO:0000256" key="3">
    <source>
        <dbReference type="ARBA" id="ARBA00022679"/>
    </source>
</evidence>
<dbReference type="CDD" id="cd05403">
    <property type="entry name" value="NT_KNTase_like"/>
    <property type="match status" value="1"/>
</dbReference>
<evidence type="ECO:0000256" key="1">
    <source>
        <dbReference type="ARBA" id="ARBA00001946"/>
    </source>
</evidence>
<dbReference type="AlphaFoldDB" id="A0A0E3PIF5"/>
<dbReference type="GO" id="GO:0046872">
    <property type="term" value="F:metal ion binding"/>
    <property type="evidence" value="ECO:0007669"/>
    <property type="project" value="UniProtKB-KW"/>
</dbReference>
<evidence type="ECO:0000256" key="6">
    <source>
        <dbReference type="ARBA" id="ARBA00022741"/>
    </source>
</evidence>
<dbReference type="PANTHER" id="PTHR33571:SF14">
    <property type="entry name" value="PROTEIN ADENYLYLTRANSFERASE MJ0435-RELATED"/>
    <property type="match status" value="1"/>
</dbReference>
<evidence type="ECO:0000256" key="2">
    <source>
        <dbReference type="ARBA" id="ARBA00022649"/>
    </source>
</evidence>
<protein>
    <recommendedName>
        <fullName evidence="9">protein adenylyltransferase</fullName>
        <ecNumber evidence="9">2.7.7.108</ecNumber>
    </recommendedName>
</protein>
<sequence length="94" mass="10955">MDAISTLKENEKLIRQKFGVKRIGIFGSFARGEEKEDSDLDVLVVFEEGQKTFDNYMDLKFYLEDLFGREVDLVTEKALRPQLKDIIMKEVVYA</sequence>
<comment type="similarity">
    <text evidence="10">Belongs to the MntA antitoxin family.</text>
</comment>
<dbReference type="InterPro" id="IPR002934">
    <property type="entry name" value="Polymerase_NTP_transf_dom"/>
</dbReference>
<keyword evidence="4" id="KW-0548">Nucleotidyltransferase</keyword>
<dbReference type="GO" id="GO:0070733">
    <property type="term" value="F:AMPylase activity"/>
    <property type="evidence" value="ECO:0007669"/>
    <property type="project" value="UniProtKB-EC"/>
</dbReference>
<comment type="catalytic activity">
    <reaction evidence="11">
        <text>O-(5'-adenylyl)-L-tyrosyl-[protein] + ATP = O-[5'-(adenylyl-(5'-&gt;3')-adenylyl)]-L-tyrosyl-[protein] + diphosphate</text>
        <dbReference type="Rhea" id="RHEA:66528"/>
        <dbReference type="Rhea" id="RHEA-COMP:13846"/>
        <dbReference type="Rhea" id="RHEA-COMP:17046"/>
        <dbReference type="ChEBI" id="CHEBI:30616"/>
        <dbReference type="ChEBI" id="CHEBI:33019"/>
        <dbReference type="ChEBI" id="CHEBI:83624"/>
        <dbReference type="ChEBI" id="CHEBI:167160"/>
    </reaction>
</comment>
<keyword evidence="3 14" id="KW-0808">Transferase</keyword>
<evidence type="ECO:0000256" key="8">
    <source>
        <dbReference type="ARBA" id="ARBA00022842"/>
    </source>
</evidence>
<keyword evidence="2" id="KW-1277">Toxin-antitoxin system</keyword>
<evidence type="ECO:0000256" key="10">
    <source>
        <dbReference type="ARBA" id="ARBA00038276"/>
    </source>
</evidence>
<dbReference type="InterPro" id="IPR052038">
    <property type="entry name" value="Type-VII_TA_antitoxin"/>
</dbReference>
<dbReference type="GO" id="GO:0005524">
    <property type="term" value="F:ATP binding"/>
    <property type="evidence" value="ECO:0007669"/>
    <property type="project" value="UniProtKB-KW"/>
</dbReference>
<dbReference type="EC" id="2.7.7.108" evidence="9"/>
<gene>
    <name evidence="14" type="ORF">MSSAC_0078</name>
</gene>
<dbReference type="EMBL" id="CP009508">
    <property type="protein sequence ID" value="AKB34668.1"/>
    <property type="molecule type" value="Genomic_DNA"/>
</dbReference>
<feature type="domain" description="Polymerase nucleotidyl transferase" evidence="13">
    <location>
        <begin position="11"/>
        <end position="93"/>
    </location>
</feature>
<dbReference type="Gene3D" id="3.30.460.10">
    <property type="entry name" value="Beta Polymerase, domain 2"/>
    <property type="match status" value="1"/>
</dbReference>
<dbReference type="PANTHER" id="PTHR33571">
    <property type="entry name" value="SSL8005 PROTEIN"/>
    <property type="match status" value="1"/>
</dbReference>
<keyword evidence="6" id="KW-0547">Nucleotide-binding</keyword>
<accession>A0A0E3PIF5</accession>
<keyword evidence="5" id="KW-0479">Metal-binding</keyword>
<dbReference type="PATRIC" id="fig|1434118.4.peg.104"/>
<dbReference type="GeneID" id="24869613"/>
<dbReference type="Proteomes" id="UP000033123">
    <property type="component" value="Chromosome"/>
</dbReference>
<organism evidence="14 15">
    <name type="scientific">Methanosarcina siciliae C2J</name>
    <dbReference type="NCBI Taxonomy" id="1434118"/>
    <lineage>
        <taxon>Archaea</taxon>
        <taxon>Methanobacteriati</taxon>
        <taxon>Methanobacteriota</taxon>
        <taxon>Stenosarchaea group</taxon>
        <taxon>Methanomicrobia</taxon>
        <taxon>Methanosarcinales</taxon>
        <taxon>Methanosarcinaceae</taxon>
        <taxon>Methanosarcina</taxon>
    </lineage>
</organism>
<dbReference type="Pfam" id="PF01909">
    <property type="entry name" value="NTP_transf_2"/>
    <property type="match status" value="1"/>
</dbReference>
<evidence type="ECO:0000256" key="9">
    <source>
        <dbReference type="ARBA" id="ARBA00034531"/>
    </source>
</evidence>
<name>A0A0E3PIF5_9EURY</name>
<comment type="cofactor">
    <cofactor evidence="1">
        <name>Mg(2+)</name>
        <dbReference type="ChEBI" id="CHEBI:18420"/>
    </cofactor>
</comment>
<keyword evidence="8" id="KW-0460">Magnesium</keyword>
<evidence type="ECO:0000256" key="4">
    <source>
        <dbReference type="ARBA" id="ARBA00022695"/>
    </source>
</evidence>
<dbReference type="InterPro" id="IPR043519">
    <property type="entry name" value="NT_sf"/>
</dbReference>
<evidence type="ECO:0000259" key="13">
    <source>
        <dbReference type="Pfam" id="PF01909"/>
    </source>
</evidence>
<dbReference type="HOGENOM" id="CLU_130257_10_1_2"/>
<evidence type="ECO:0000256" key="11">
    <source>
        <dbReference type="ARBA" id="ARBA00047518"/>
    </source>
</evidence>
<evidence type="ECO:0000256" key="12">
    <source>
        <dbReference type="ARBA" id="ARBA00048696"/>
    </source>
</evidence>
<evidence type="ECO:0000313" key="15">
    <source>
        <dbReference type="Proteomes" id="UP000033123"/>
    </source>
</evidence>